<comment type="caution">
    <text evidence="1">The sequence shown here is derived from an EMBL/GenBank/DDBJ whole genome shotgun (WGS) entry which is preliminary data.</text>
</comment>
<proteinExistence type="predicted"/>
<evidence type="ECO:0000313" key="1">
    <source>
        <dbReference type="EMBL" id="GFE82611.1"/>
    </source>
</evidence>
<organism evidence="1 2">
    <name type="scientific">Steroidobacter agaridevorans</name>
    <dbReference type="NCBI Taxonomy" id="2695856"/>
    <lineage>
        <taxon>Bacteria</taxon>
        <taxon>Pseudomonadati</taxon>
        <taxon>Pseudomonadota</taxon>
        <taxon>Gammaproteobacteria</taxon>
        <taxon>Steroidobacterales</taxon>
        <taxon>Steroidobacteraceae</taxon>
        <taxon>Steroidobacter</taxon>
    </lineage>
</organism>
<protein>
    <submittedName>
        <fullName evidence="1">Uncharacterized protein</fullName>
    </submittedName>
</protein>
<dbReference type="Proteomes" id="UP000445000">
    <property type="component" value="Unassembled WGS sequence"/>
</dbReference>
<keyword evidence="2" id="KW-1185">Reference proteome</keyword>
<name>A0A829YIF3_9GAMM</name>
<dbReference type="EMBL" id="BLJN01000004">
    <property type="protein sequence ID" value="GFE82611.1"/>
    <property type="molecule type" value="Genomic_DNA"/>
</dbReference>
<evidence type="ECO:0000313" key="2">
    <source>
        <dbReference type="Proteomes" id="UP000445000"/>
    </source>
</evidence>
<accession>A0A829YIF3</accession>
<gene>
    <name evidence="1" type="ORF">GCM10011487_46110</name>
</gene>
<reference evidence="2" key="1">
    <citation type="submission" date="2020-01" db="EMBL/GenBank/DDBJ databases">
        <title>'Steroidobacter agaridevorans' sp. nov., agar-degrading bacteria isolated from rhizosphere soils.</title>
        <authorList>
            <person name="Ikenaga M."/>
            <person name="Kataoka M."/>
            <person name="Murouchi A."/>
            <person name="Katsuragi S."/>
            <person name="Sakai M."/>
        </authorList>
    </citation>
    <scope>NUCLEOTIDE SEQUENCE [LARGE SCALE GENOMIC DNA]</scope>
    <source>
        <strain evidence="2">YU21-B</strain>
    </source>
</reference>
<sequence>MVEQKLRLSEIKERCDRGCDESASCEFYLSAPSYALHVRNWCPVGHFNLVGPVDERDVLAIAGLMCLKAHQAIEATGRRHEG</sequence>
<dbReference type="AlphaFoldDB" id="A0A829YIF3"/>